<dbReference type="STRING" id="282197.SAMN04488517_10879"/>
<keyword evidence="3" id="KW-0238">DNA-binding</keyword>
<comment type="similarity">
    <text evidence="1">Belongs to the LysR transcriptional regulatory family.</text>
</comment>
<dbReference type="SUPFAM" id="SSF53850">
    <property type="entry name" value="Periplasmic binding protein-like II"/>
    <property type="match status" value="1"/>
</dbReference>
<evidence type="ECO:0000256" key="3">
    <source>
        <dbReference type="ARBA" id="ARBA00023125"/>
    </source>
</evidence>
<protein>
    <submittedName>
        <fullName evidence="6">Cyn operon transcriptional activator</fullName>
    </submittedName>
</protein>
<evidence type="ECO:0000313" key="7">
    <source>
        <dbReference type="Proteomes" id="UP000048908"/>
    </source>
</evidence>
<name>A0A0M6XUT1_9RHOB</name>
<dbReference type="PROSITE" id="PS50931">
    <property type="entry name" value="HTH_LYSR"/>
    <property type="match status" value="1"/>
</dbReference>
<dbReference type="EMBL" id="CXPG01000021">
    <property type="protein sequence ID" value="CTQ34357.1"/>
    <property type="molecule type" value="Genomic_DNA"/>
</dbReference>
<dbReference type="GO" id="GO:0000976">
    <property type="term" value="F:transcription cis-regulatory region binding"/>
    <property type="evidence" value="ECO:0007669"/>
    <property type="project" value="TreeGrafter"/>
</dbReference>
<proteinExistence type="inferred from homology"/>
<dbReference type="Pfam" id="PF03466">
    <property type="entry name" value="LysR_substrate"/>
    <property type="match status" value="1"/>
</dbReference>
<dbReference type="PANTHER" id="PTHR30126:SF77">
    <property type="entry name" value="TRANSCRIPTIONAL REGULATORY PROTEIN"/>
    <property type="match status" value="1"/>
</dbReference>
<dbReference type="FunFam" id="1.10.10.10:FF:000001">
    <property type="entry name" value="LysR family transcriptional regulator"/>
    <property type="match status" value="1"/>
</dbReference>
<evidence type="ECO:0000313" key="6">
    <source>
        <dbReference type="EMBL" id="CTQ34357.1"/>
    </source>
</evidence>
<dbReference type="PANTHER" id="PTHR30126">
    <property type="entry name" value="HTH-TYPE TRANSCRIPTIONAL REGULATOR"/>
    <property type="match status" value="1"/>
</dbReference>
<dbReference type="InterPro" id="IPR036390">
    <property type="entry name" value="WH_DNA-bd_sf"/>
</dbReference>
<dbReference type="InterPro" id="IPR005119">
    <property type="entry name" value="LysR_subst-bd"/>
</dbReference>
<dbReference type="CDD" id="cd05466">
    <property type="entry name" value="PBP2_LTTR_substrate"/>
    <property type="match status" value="1"/>
</dbReference>
<dbReference type="InterPro" id="IPR036388">
    <property type="entry name" value="WH-like_DNA-bd_sf"/>
</dbReference>
<reference evidence="6 7" key="1">
    <citation type="submission" date="2015-07" db="EMBL/GenBank/DDBJ databases">
        <authorList>
            <person name="Noorani M."/>
        </authorList>
    </citation>
    <scope>NUCLEOTIDE SEQUENCE [LARGE SCALE GENOMIC DNA]</scope>
    <source>
        <strain evidence="6 7">CECT 5088</strain>
    </source>
</reference>
<evidence type="ECO:0000259" key="5">
    <source>
        <dbReference type="PROSITE" id="PS50931"/>
    </source>
</evidence>
<dbReference type="GO" id="GO:0003700">
    <property type="term" value="F:DNA-binding transcription factor activity"/>
    <property type="evidence" value="ECO:0007669"/>
    <property type="project" value="InterPro"/>
</dbReference>
<dbReference type="AlphaFoldDB" id="A0A0M6XUT1"/>
<dbReference type="SUPFAM" id="SSF46785">
    <property type="entry name" value="Winged helix' DNA-binding domain"/>
    <property type="match status" value="1"/>
</dbReference>
<evidence type="ECO:0000256" key="4">
    <source>
        <dbReference type="ARBA" id="ARBA00023163"/>
    </source>
</evidence>
<dbReference type="Proteomes" id="UP000048908">
    <property type="component" value="Unassembled WGS sequence"/>
</dbReference>
<evidence type="ECO:0000256" key="1">
    <source>
        <dbReference type="ARBA" id="ARBA00009437"/>
    </source>
</evidence>
<accession>A0A0M6XUT1</accession>
<dbReference type="Pfam" id="PF00126">
    <property type="entry name" value="HTH_1"/>
    <property type="match status" value="1"/>
</dbReference>
<feature type="domain" description="HTH lysR-type" evidence="5">
    <location>
        <begin position="6"/>
        <end position="63"/>
    </location>
</feature>
<organism evidence="6 7">
    <name type="scientific">Jannaschia rubra</name>
    <dbReference type="NCBI Taxonomy" id="282197"/>
    <lineage>
        <taxon>Bacteria</taxon>
        <taxon>Pseudomonadati</taxon>
        <taxon>Pseudomonadota</taxon>
        <taxon>Alphaproteobacteria</taxon>
        <taxon>Rhodobacterales</taxon>
        <taxon>Roseobacteraceae</taxon>
        <taxon>Jannaschia</taxon>
    </lineage>
</organism>
<evidence type="ECO:0000256" key="2">
    <source>
        <dbReference type="ARBA" id="ARBA00023015"/>
    </source>
</evidence>
<keyword evidence="2" id="KW-0805">Transcription regulation</keyword>
<keyword evidence="4" id="KW-0804">Transcription</keyword>
<dbReference type="Gene3D" id="1.10.10.10">
    <property type="entry name" value="Winged helix-like DNA-binding domain superfamily/Winged helix DNA-binding domain"/>
    <property type="match status" value="1"/>
</dbReference>
<dbReference type="OrthoDB" id="9791253at2"/>
<sequence length="297" mass="31256">MIGNAFTLKQIEALVTVADLGGFRRAAEHLNTTQPNISSRIAGLEETLGHVLMLRDAGSVRMTARGEAVLAAARRILAEAETLIDVAERPDLVEGRLRLGVTELVACTWLHRYLRALKDGWPSLSVELTVDLSRVLDRDLAAGALDLTIQTAPFATDTTGVIDLGQAPYVWLAAPSAAAGLPDRPDLISLAAEPILTHARHTEAFAQLSAQAAKLGVPAARLVPSSSMASCLQMVVDGLGVALLPQPIAARHIAAGELVALDTGWLPAPLSLAARFHEGRAAPHVAQAARLALTMVG</sequence>
<dbReference type="RefSeq" id="WP_055683720.1">
    <property type="nucleotide sequence ID" value="NZ_CXPG01000021.1"/>
</dbReference>
<gene>
    <name evidence="6" type="primary">cynR_3</name>
    <name evidence="6" type="ORF">JAN5088_03152</name>
</gene>
<dbReference type="PRINTS" id="PR00039">
    <property type="entry name" value="HTHLYSR"/>
</dbReference>
<keyword evidence="7" id="KW-1185">Reference proteome</keyword>
<dbReference type="InterPro" id="IPR000847">
    <property type="entry name" value="LysR_HTH_N"/>
</dbReference>
<dbReference type="Gene3D" id="3.40.190.10">
    <property type="entry name" value="Periplasmic binding protein-like II"/>
    <property type="match status" value="2"/>
</dbReference>